<comment type="catalytic activity">
    <reaction evidence="8">
        <text>L-proline + a quinone = (S)-1-pyrroline-5-carboxylate + a quinol + H(+)</text>
        <dbReference type="Rhea" id="RHEA:23784"/>
        <dbReference type="ChEBI" id="CHEBI:15378"/>
        <dbReference type="ChEBI" id="CHEBI:17388"/>
        <dbReference type="ChEBI" id="CHEBI:24646"/>
        <dbReference type="ChEBI" id="CHEBI:60039"/>
        <dbReference type="ChEBI" id="CHEBI:132124"/>
        <dbReference type="EC" id="1.5.5.2"/>
    </reaction>
</comment>
<dbReference type="EC" id="1.5.5.2" evidence="2"/>
<dbReference type="GO" id="GO:0010133">
    <property type="term" value="P:L-proline catabolic process to L-glutamate"/>
    <property type="evidence" value="ECO:0007669"/>
    <property type="project" value="UniProtKB-UniPathway"/>
</dbReference>
<dbReference type="Proteomes" id="UP000326912">
    <property type="component" value="Unassembled WGS sequence"/>
</dbReference>
<reference evidence="12 13" key="1">
    <citation type="submission" date="2019-10" db="EMBL/GenBank/DDBJ databases">
        <title>Dictyobacter vulcani sp. nov., within the class Ktedonobacteria, isolated from soil of volcanic Mt. Zao.</title>
        <authorList>
            <person name="Zheng Y."/>
            <person name="Wang C.M."/>
            <person name="Sakai Y."/>
            <person name="Abe K."/>
            <person name="Yokota A."/>
            <person name="Yabe S."/>
        </authorList>
    </citation>
    <scope>NUCLEOTIDE SEQUENCE [LARGE SCALE GENOMIC DNA]</scope>
    <source>
        <strain evidence="12 13">W12</strain>
    </source>
</reference>
<evidence type="ECO:0000256" key="2">
    <source>
        <dbReference type="ARBA" id="ARBA00012695"/>
    </source>
</evidence>
<protein>
    <recommendedName>
        <fullName evidence="2">proline dehydrogenase</fullName>
        <ecNumber evidence="2">1.5.5.2</ecNumber>
    </recommendedName>
</protein>
<keyword evidence="3" id="KW-0285">Flavoprotein</keyword>
<evidence type="ECO:0000256" key="3">
    <source>
        <dbReference type="ARBA" id="ARBA00022630"/>
    </source>
</evidence>
<keyword evidence="5 10" id="KW-0274">FAD</keyword>
<feature type="binding site" evidence="10">
    <location>
        <begin position="184"/>
        <end position="186"/>
    </location>
    <ligand>
        <name>FAD</name>
        <dbReference type="ChEBI" id="CHEBI:57692"/>
    </ligand>
</feature>
<evidence type="ECO:0000256" key="9">
    <source>
        <dbReference type="PIRSR" id="PIRSR000196-1"/>
    </source>
</evidence>
<dbReference type="EMBL" id="BKZW01000001">
    <property type="protein sequence ID" value="GER87212.1"/>
    <property type="molecule type" value="Genomic_DNA"/>
</dbReference>
<name>A0A5J4KJP1_9CHLR</name>
<feature type="binding site" evidence="9">
    <location>
        <position position="286"/>
    </location>
    <ligand>
        <name>substrate</name>
    </ligand>
</feature>
<proteinExistence type="predicted"/>
<evidence type="ECO:0000256" key="4">
    <source>
        <dbReference type="ARBA" id="ARBA00022741"/>
    </source>
</evidence>
<feature type="binding site" evidence="9">
    <location>
        <position position="285"/>
    </location>
    <ligand>
        <name>substrate</name>
    </ligand>
</feature>
<keyword evidence="4 10" id="KW-0547">Nucleotide-binding</keyword>
<dbReference type="InterPro" id="IPR015659">
    <property type="entry name" value="Proline_oxidase"/>
</dbReference>
<dbReference type="PANTHER" id="PTHR13914">
    <property type="entry name" value="PROLINE OXIDASE"/>
    <property type="match status" value="1"/>
</dbReference>
<dbReference type="Pfam" id="PF01619">
    <property type="entry name" value="Pro_dh"/>
    <property type="match status" value="1"/>
</dbReference>
<dbReference type="InterPro" id="IPR002872">
    <property type="entry name" value="Proline_DH_dom"/>
</dbReference>
<feature type="binding site" evidence="10">
    <location>
        <begin position="223"/>
        <end position="224"/>
    </location>
    <ligand>
        <name>FAD</name>
        <dbReference type="ChEBI" id="CHEBI:57692"/>
    </ligand>
</feature>
<feature type="binding site" evidence="10">
    <location>
        <position position="198"/>
    </location>
    <ligand>
        <name>FAD</name>
        <dbReference type="ChEBI" id="CHEBI:57692"/>
    </ligand>
</feature>
<dbReference type="InterPro" id="IPR008219">
    <property type="entry name" value="PRODH_bac_arc"/>
</dbReference>
<evidence type="ECO:0000256" key="1">
    <source>
        <dbReference type="ARBA" id="ARBA00004739"/>
    </source>
</evidence>
<dbReference type="GO" id="GO:0000166">
    <property type="term" value="F:nucleotide binding"/>
    <property type="evidence" value="ECO:0007669"/>
    <property type="project" value="UniProtKB-KW"/>
</dbReference>
<evidence type="ECO:0000259" key="11">
    <source>
        <dbReference type="Pfam" id="PF01619"/>
    </source>
</evidence>
<dbReference type="SUPFAM" id="SSF51730">
    <property type="entry name" value="FAD-linked oxidoreductase"/>
    <property type="match status" value="1"/>
</dbReference>
<dbReference type="RefSeq" id="WP_233097645.1">
    <property type="nucleotide sequence ID" value="NZ_BKZW01000001.1"/>
</dbReference>
<evidence type="ECO:0000313" key="12">
    <source>
        <dbReference type="EMBL" id="GER87212.1"/>
    </source>
</evidence>
<feature type="binding site" evidence="10">
    <location>
        <position position="132"/>
    </location>
    <ligand>
        <name>FAD</name>
        <dbReference type="ChEBI" id="CHEBI:57692"/>
    </ligand>
</feature>
<feature type="binding site" evidence="10">
    <location>
        <position position="160"/>
    </location>
    <ligand>
        <name>FAD</name>
        <dbReference type="ChEBI" id="CHEBI:57692"/>
    </ligand>
</feature>
<evidence type="ECO:0000256" key="5">
    <source>
        <dbReference type="ARBA" id="ARBA00022827"/>
    </source>
</evidence>
<comment type="caution">
    <text evidence="12">The sequence shown here is derived from an EMBL/GenBank/DDBJ whole genome shotgun (WGS) entry which is preliminary data.</text>
</comment>
<gene>
    <name evidence="12" type="primary">putA</name>
    <name evidence="12" type="ORF">KDW_13740</name>
</gene>
<comment type="cofactor">
    <cofactor evidence="10">
        <name>FAD</name>
        <dbReference type="ChEBI" id="CHEBI:57692"/>
    </cofactor>
    <text evidence="10">Binds 1 FAD per subunit.</text>
</comment>
<accession>A0A5J4KJP1</accession>
<sequence length="303" mass="34705">MVIKDTLLYLAQNQRLRDFVVQNKITRTASRRFVAGEVLEDAVHATRALNERGIQVALDLLGENVALKEEAAEATQAYMNAIELIGRTQIDANISIKLTALGLDISPDLCEKNLLTILECGHQHNVFVCIDMEASDYTEQTVTMARNAYEQYKQVGTVIQSYLYRSHDDINQLVDQGVRIRLVKGAYKEPQSVAYQEKADVDKNYIQLMQILLARGNFPAIASHDEAIIDAACKFVRDHGISKTSFEFQMLYGIRRDLQEKLVRQGYNMRVYVPYGSHWYPYLMRRMAERPANLMFVVTNSWR</sequence>
<evidence type="ECO:0000256" key="7">
    <source>
        <dbReference type="ARBA" id="ARBA00023062"/>
    </source>
</evidence>
<organism evidence="12 13">
    <name type="scientific">Dictyobacter vulcani</name>
    <dbReference type="NCBI Taxonomy" id="2607529"/>
    <lineage>
        <taxon>Bacteria</taxon>
        <taxon>Bacillati</taxon>
        <taxon>Chloroflexota</taxon>
        <taxon>Ktedonobacteria</taxon>
        <taxon>Ktedonobacterales</taxon>
        <taxon>Dictyobacteraceae</taxon>
        <taxon>Dictyobacter</taxon>
    </lineage>
</organism>
<evidence type="ECO:0000256" key="8">
    <source>
        <dbReference type="ARBA" id="ARBA00048779"/>
    </source>
</evidence>
<dbReference type="AlphaFoldDB" id="A0A5J4KJP1"/>
<keyword evidence="6" id="KW-0560">Oxidoreductase</keyword>
<dbReference type="UniPathway" id="UPA00261">
    <property type="reaction ID" value="UER00373"/>
</dbReference>
<feature type="domain" description="Proline dehydrogenase" evidence="11">
    <location>
        <begin position="43"/>
        <end position="297"/>
    </location>
</feature>
<dbReference type="Gene3D" id="3.20.20.220">
    <property type="match status" value="1"/>
</dbReference>
<dbReference type="InterPro" id="IPR029041">
    <property type="entry name" value="FAD-linked_oxidoreductase-like"/>
</dbReference>
<comment type="pathway">
    <text evidence="1">Amino-acid degradation; L-proline degradation into L-glutamate; L-glutamate from L-proline: step 1/2.</text>
</comment>
<keyword evidence="13" id="KW-1185">Reference proteome</keyword>
<dbReference type="GO" id="GO:0004657">
    <property type="term" value="F:proline dehydrogenase activity"/>
    <property type="evidence" value="ECO:0007669"/>
    <property type="project" value="UniProtKB-EC"/>
</dbReference>
<dbReference type="PIRSF" id="PIRSF000196">
    <property type="entry name" value="Pro_dehydrog"/>
    <property type="match status" value="1"/>
</dbReference>
<keyword evidence="7" id="KW-0642">Proline metabolism</keyword>
<evidence type="ECO:0000256" key="6">
    <source>
        <dbReference type="ARBA" id="ARBA00023002"/>
    </source>
</evidence>
<feature type="binding site" evidence="9">
    <location>
        <position position="97"/>
    </location>
    <ligand>
        <name>substrate</name>
    </ligand>
</feature>
<evidence type="ECO:0000313" key="13">
    <source>
        <dbReference type="Proteomes" id="UP000326912"/>
    </source>
</evidence>
<evidence type="ECO:0000256" key="10">
    <source>
        <dbReference type="PIRSR" id="PIRSR000196-2"/>
    </source>
</evidence>
<dbReference type="PANTHER" id="PTHR13914:SF0">
    <property type="entry name" value="PROLINE DEHYDROGENASE 1, MITOCHONDRIAL"/>
    <property type="match status" value="1"/>
</dbReference>